<dbReference type="EMBL" id="CP048617">
    <property type="protein sequence ID" value="QIB27853.1"/>
    <property type="molecule type" value="Genomic_DNA"/>
</dbReference>
<dbReference type="PANTHER" id="PTHR33495">
    <property type="entry name" value="ANTI-SIGMA FACTOR ANTAGONIST TM_1081-RELATED-RELATED"/>
    <property type="match status" value="1"/>
</dbReference>
<name>A0A6P1YGF5_9FIRM</name>
<dbReference type="PROSITE" id="PS50801">
    <property type="entry name" value="STAS"/>
    <property type="match status" value="1"/>
</dbReference>
<sequence length="106" mass="11999">MGLEVKKEFDKNKNVWILKPMGEIDIYTSPSFKDILLEMINEKSVDVILDGEGLIYMDSTGLGVLISGLKKLREKDKNIILTNIKPNINKLFDITGLNKVFIIKTS</sequence>
<reference evidence="4 5" key="1">
    <citation type="submission" date="2020-02" db="EMBL/GenBank/DDBJ databases">
        <title>Thermophilic hydrogen producing bacteria, Caloranaerobacter azorensis.</title>
        <authorList>
            <person name="Baek K."/>
        </authorList>
    </citation>
    <scope>NUCLEOTIDE SEQUENCE [LARGE SCALE GENOMIC DNA]</scope>
    <source>
        <strain evidence="4 5">T3-1</strain>
    </source>
</reference>
<organism evidence="4 5">
    <name type="scientific">Caloranaerobacter azorensis</name>
    <dbReference type="NCBI Taxonomy" id="116090"/>
    <lineage>
        <taxon>Bacteria</taxon>
        <taxon>Bacillati</taxon>
        <taxon>Bacillota</taxon>
        <taxon>Tissierellia</taxon>
        <taxon>Tissierellales</taxon>
        <taxon>Thermohalobacteraceae</taxon>
        <taxon>Caloranaerobacter</taxon>
    </lineage>
</organism>
<dbReference type="Pfam" id="PF01740">
    <property type="entry name" value="STAS"/>
    <property type="match status" value="1"/>
</dbReference>
<evidence type="ECO:0000256" key="1">
    <source>
        <dbReference type="ARBA" id="ARBA00009013"/>
    </source>
</evidence>
<proteinExistence type="inferred from homology"/>
<dbReference type="InterPro" id="IPR036513">
    <property type="entry name" value="STAS_dom_sf"/>
</dbReference>
<dbReference type="Proteomes" id="UP000464452">
    <property type="component" value="Chromosome"/>
</dbReference>
<dbReference type="SUPFAM" id="SSF52091">
    <property type="entry name" value="SpoIIaa-like"/>
    <property type="match status" value="1"/>
</dbReference>
<dbReference type="AlphaFoldDB" id="A0A6P1YGF5"/>
<dbReference type="NCBIfam" id="TIGR00377">
    <property type="entry name" value="ant_ant_sig"/>
    <property type="match status" value="1"/>
</dbReference>
<protein>
    <recommendedName>
        <fullName evidence="2">Anti-sigma factor antagonist</fullName>
    </recommendedName>
</protein>
<gene>
    <name evidence="4" type="ORF">G3A45_11540</name>
</gene>
<dbReference type="RefSeq" id="WP_163235681.1">
    <property type="nucleotide sequence ID" value="NZ_CP048617.1"/>
</dbReference>
<comment type="similarity">
    <text evidence="1 2">Belongs to the anti-sigma-factor antagonist family.</text>
</comment>
<evidence type="ECO:0000313" key="5">
    <source>
        <dbReference type="Proteomes" id="UP000464452"/>
    </source>
</evidence>
<evidence type="ECO:0000256" key="2">
    <source>
        <dbReference type="RuleBase" id="RU003749"/>
    </source>
</evidence>
<feature type="domain" description="STAS" evidence="3">
    <location>
        <begin position="5"/>
        <end position="106"/>
    </location>
</feature>
<evidence type="ECO:0000259" key="3">
    <source>
        <dbReference type="PROSITE" id="PS50801"/>
    </source>
</evidence>
<dbReference type="GO" id="GO:0043856">
    <property type="term" value="F:anti-sigma factor antagonist activity"/>
    <property type="evidence" value="ECO:0007669"/>
    <property type="project" value="InterPro"/>
</dbReference>
<dbReference type="CDD" id="cd07043">
    <property type="entry name" value="STAS_anti-anti-sigma_factors"/>
    <property type="match status" value="1"/>
</dbReference>
<dbReference type="Gene3D" id="3.30.750.24">
    <property type="entry name" value="STAS domain"/>
    <property type="match status" value="1"/>
</dbReference>
<accession>A0A6P1YGF5</accession>
<dbReference type="InterPro" id="IPR003658">
    <property type="entry name" value="Anti-sigma_ant"/>
</dbReference>
<dbReference type="KEGG" id="cazo:G3A45_11540"/>
<evidence type="ECO:0000313" key="4">
    <source>
        <dbReference type="EMBL" id="QIB27853.1"/>
    </source>
</evidence>
<dbReference type="InterPro" id="IPR002645">
    <property type="entry name" value="STAS_dom"/>
</dbReference>
<dbReference type="PANTHER" id="PTHR33495:SF2">
    <property type="entry name" value="ANTI-SIGMA FACTOR ANTAGONIST TM_1081-RELATED"/>
    <property type="match status" value="1"/>
</dbReference>